<comment type="caution">
    <text evidence="1">The sequence shown here is derived from an EMBL/GenBank/DDBJ whole genome shotgun (WGS) entry which is preliminary data.</text>
</comment>
<gene>
    <name evidence="1" type="ORF">Xbed_03735</name>
</gene>
<dbReference type="EMBL" id="MUBK01000104">
    <property type="protein sequence ID" value="OTA14116.1"/>
    <property type="molecule type" value="Genomic_DNA"/>
</dbReference>
<keyword evidence="2" id="KW-1185">Reference proteome</keyword>
<organism evidence="1 2">
    <name type="scientific">Xenorhabdus beddingii</name>
    <dbReference type="NCBI Taxonomy" id="40578"/>
    <lineage>
        <taxon>Bacteria</taxon>
        <taxon>Pseudomonadati</taxon>
        <taxon>Pseudomonadota</taxon>
        <taxon>Gammaproteobacteria</taxon>
        <taxon>Enterobacterales</taxon>
        <taxon>Morganellaceae</taxon>
        <taxon>Xenorhabdus</taxon>
    </lineage>
</organism>
<accession>A0A1Y2S630</accession>
<name>A0A1Y2S630_9GAMM</name>
<evidence type="ECO:0000313" key="2">
    <source>
        <dbReference type="Proteomes" id="UP000194204"/>
    </source>
</evidence>
<reference evidence="1 2" key="1">
    <citation type="submission" date="2017-01" db="EMBL/GenBank/DDBJ databases">
        <title>Deconstructing symbiosis and pathogenesis requirements using a combined genomic-metabolomic approach.</title>
        <authorList>
            <person name="Tobias N.J."/>
            <person name="Wolff H."/>
            <person name="Djahanschiri B."/>
            <person name="Ebersberger I."/>
            <person name="Bode H.B."/>
        </authorList>
    </citation>
    <scope>NUCLEOTIDE SEQUENCE [LARGE SCALE GENOMIC DNA]</scope>
    <source>
        <strain evidence="1 2">DSM 4764</strain>
    </source>
</reference>
<dbReference type="Proteomes" id="UP000194204">
    <property type="component" value="Unassembled WGS sequence"/>
</dbReference>
<proteinExistence type="predicted"/>
<evidence type="ECO:0000313" key="1">
    <source>
        <dbReference type="EMBL" id="OTA14116.1"/>
    </source>
</evidence>
<protein>
    <submittedName>
        <fullName evidence="1">Uncharacterized protein</fullName>
    </submittedName>
</protein>
<sequence>MRGQPHRQRVRIVGRLFSQRGGQRIQQYRGVSGGRHRVVQRISEDGLGEQHHRRGIVEHIGQPFGRVGGVERDISAAGLEDGE</sequence>
<dbReference type="AlphaFoldDB" id="A0A1Y2S630"/>